<dbReference type="OrthoDB" id="8051733at2759"/>
<dbReference type="PROSITE" id="PS51257">
    <property type="entry name" value="PROKAR_LIPOPROTEIN"/>
    <property type="match status" value="1"/>
</dbReference>
<evidence type="ECO:0000313" key="3">
    <source>
        <dbReference type="Proteomes" id="UP000007798"/>
    </source>
</evidence>
<dbReference type="InParanoid" id="A0A0Q9WRY8"/>
<keyword evidence="3" id="KW-1185">Reference proteome</keyword>
<gene>
    <name evidence="2" type="primary">Dwil\GK26964</name>
    <name evidence="2" type="ORF">Dwil_GK26964</name>
</gene>
<dbReference type="AlphaFoldDB" id="A0A0Q9WRY8"/>
<accession>A0A0Q9WRY8</accession>
<proteinExistence type="predicted"/>
<dbReference type="EMBL" id="CH963857">
    <property type="protein sequence ID" value="KRF98365.1"/>
    <property type="molecule type" value="Genomic_DNA"/>
</dbReference>
<feature type="chain" id="PRO_5006387064" evidence="1">
    <location>
        <begin position="20"/>
        <end position="172"/>
    </location>
</feature>
<evidence type="ECO:0000313" key="2">
    <source>
        <dbReference type="EMBL" id="KRF98365.1"/>
    </source>
</evidence>
<protein>
    <submittedName>
        <fullName evidence="2">Uncharacterized protein</fullName>
    </submittedName>
</protein>
<evidence type="ECO:0000256" key="1">
    <source>
        <dbReference type="SAM" id="SignalP"/>
    </source>
</evidence>
<feature type="signal peptide" evidence="1">
    <location>
        <begin position="1"/>
        <end position="19"/>
    </location>
</feature>
<name>A0A0Q9WRY8_DROWI</name>
<reference evidence="2 3" key="1">
    <citation type="journal article" date="2007" name="Nature">
        <title>Evolution of genes and genomes on the Drosophila phylogeny.</title>
        <authorList>
            <consortium name="Drosophila 12 Genomes Consortium"/>
            <person name="Clark A.G."/>
            <person name="Eisen M.B."/>
            <person name="Smith D.R."/>
            <person name="Bergman C.M."/>
            <person name="Oliver B."/>
            <person name="Markow T.A."/>
            <person name="Kaufman T.C."/>
            <person name="Kellis M."/>
            <person name="Gelbart W."/>
            <person name="Iyer V.N."/>
            <person name="Pollard D.A."/>
            <person name="Sackton T.B."/>
            <person name="Larracuente A.M."/>
            <person name="Singh N.D."/>
            <person name="Abad J.P."/>
            <person name="Abt D.N."/>
            <person name="Adryan B."/>
            <person name="Aguade M."/>
            <person name="Akashi H."/>
            <person name="Anderson W.W."/>
            <person name="Aquadro C.F."/>
            <person name="Ardell D.H."/>
            <person name="Arguello R."/>
            <person name="Artieri C.G."/>
            <person name="Barbash D.A."/>
            <person name="Barker D."/>
            <person name="Barsanti P."/>
            <person name="Batterham P."/>
            <person name="Batzoglou S."/>
            <person name="Begun D."/>
            <person name="Bhutkar A."/>
            <person name="Blanco E."/>
            <person name="Bosak S.A."/>
            <person name="Bradley R.K."/>
            <person name="Brand A.D."/>
            <person name="Brent M.R."/>
            <person name="Brooks A.N."/>
            <person name="Brown R.H."/>
            <person name="Butlin R.K."/>
            <person name="Caggese C."/>
            <person name="Calvi B.R."/>
            <person name="Bernardo de Carvalho A."/>
            <person name="Caspi A."/>
            <person name="Castrezana S."/>
            <person name="Celniker S.E."/>
            <person name="Chang J.L."/>
            <person name="Chapple C."/>
            <person name="Chatterji S."/>
            <person name="Chinwalla A."/>
            <person name="Civetta A."/>
            <person name="Clifton S.W."/>
            <person name="Comeron J.M."/>
            <person name="Costello J.C."/>
            <person name="Coyne J.A."/>
            <person name="Daub J."/>
            <person name="David R.G."/>
            <person name="Delcher A.L."/>
            <person name="Delehaunty K."/>
            <person name="Do C.B."/>
            <person name="Ebling H."/>
            <person name="Edwards K."/>
            <person name="Eickbush T."/>
            <person name="Evans J.D."/>
            <person name="Filipski A."/>
            <person name="Findeiss S."/>
            <person name="Freyhult E."/>
            <person name="Fulton L."/>
            <person name="Fulton R."/>
            <person name="Garcia A.C."/>
            <person name="Gardiner A."/>
            <person name="Garfield D.A."/>
            <person name="Garvin B.E."/>
            <person name="Gibson G."/>
            <person name="Gilbert D."/>
            <person name="Gnerre S."/>
            <person name="Godfrey J."/>
            <person name="Good R."/>
            <person name="Gotea V."/>
            <person name="Gravely B."/>
            <person name="Greenberg A.J."/>
            <person name="Griffiths-Jones S."/>
            <person name="Gross S."/>
            <person name="Guigo R."/>
            <person name="Gustafson E.A."/>
            <person name="Haerty W."/>
            <person name="Hahn M.W."/>
            <person name="Halligan D.L."/>
            <person name="Halpern A.L."/>
            <person name="Halter G.M."/>
            <person name="Han M.V."/>
            <person name="Heger A."/>
            <person name="Hillier L."/>
            <person name="Hinrichs A.S."/>
            <person name="Holmes I."/>
            <person name="Hoskins R.A."/>
            <person name="Hubisz M.J."/>
            <person name="Hultmark D."/>
            <person name="Huntley M.A."/>
            <person name="Jaffe D.B."/>
            <person name="Jagadeeshan S."/>
            <person name="Jeck W.R."/>
            <person name="Johnson J."/>
            <person name="Jones C.D."/>
            <person name="Jordan W.C."/>
            <person name="Karpen G.H."/>
            <person name="Kataoka E."/>
            <person name="Keightley P.D."/>
            <person name="Kheradpour P."/>
            <person name="Kirkness E.F."/>
            <person name="Koerich L.B."/>
            <person name="Kristiansen K."/>
            <person name="Kudrna D."/>
            <person name="Kulathinal R.J."/>
            <person name="Kumar S."/>
            <person name="Kwok R."/>
            <person name="Lander E."/>
            <person name="Langley C.H."/>
            <person name="Lapoint R."/>
            <person name="Lazzaro B.P."/>
            <person name="Lee S.J."/>
            <person name="Levesque L."/>
            <person name="Li R."/>
            <person name="Lin C.F."/>
            <person name="Lin M.F."/>
            <person name="Lindblad-Toh K."/>
            <person name="Llopart A."/>
            <person name="Long M."/>
            <person name="Low L."/>
            <person name="Lozovsky E."/>
            <person name="Lu J."/>
            <person name="Luo M."/>
            <person name="Machado C.A."/>
            <person name="Makalowski W."/>
            <person name="Marzo M."/>
            <person name="Matsuda M."/>
            <person name="Matzkin L."/>
            <person name="McAllister B."/>
            <person name="McBride C.S."/>
            <person name="McKernan B."/>
            <person name="McKernan K."/>
            <person name="Mendez-Lago M."/>
            <person name="Minx P."/>
            <person name="Mollenhauer M.U."/>
            <person name="Montooth K."/>
            <person name="Mount S.M."/>
            <person name="Mu X."/>
            <person name="Myers E."/>
            <person name="Negre B."/>
            <person name="Newfeld S."/>
            <person name="Nielsen R."/>
            <person name="Noor M.A."/>
            <person name="O'Grady P."/>
            <person name="Pachter L."/>
            <person name="Papaceit M."/>
            <person name="Parisi M.J."/>
            <person name="Parisi M."/>
            <person name="Parts L."/>
            <person name="Pedersen J.S."/>
            <person name="Pesole G."/>
            <person name="Phillippy A.M."/>
            <person name="Ponting C.P."/>
            <person name="Pop M."/>
            <person name="Porcelli D."/>
            <person name="Powell J.R."/>
            <person name="Prohaska S."/>
            <person name="Pruitt K."/>
            <person name="Puig M."/>
            <person name="Quesneville H."/>
            <person name="Ram K.R."/>
            <person name="Rand D."/>
            <person name="Rasmussen M.D."/>
            <person name="Reed L.K."/>
            <person name="Reenan R."/>
            <person name="Reily A."/>
            <person name="Remington K.A."/>
            <person name="Rieger T.T."/>
            <person name="Ritchie M.G."/>
            <person name="Robin C."/>
            <person name="Rogers Y.H."/>
            <person name="Rohde C."/>
            <person name="Rozas J."/>
            <person name="Rubenfield M.J."/>
            <person name="Ruiz A."/>
            <person name="Russo S."/>
            <person name="Salzberg S.L."/>
            <person name="Sanchez-Gracia A."/>
            <person name="Saranga D.J."/>
            <person name="Sato H."/>
            <person name="Schaeffer S.W."/>
            <person name="Schatz M.C."/>
            <person name="Schlenke T."/>
            <person name="Schwartz R."/>
            <person name="Segarra C."/>
            <person name="Singh R.S."/>
            <person name="Sirot L."/>
            <person name="Sirota M."/>
            <person name="Sisneros N.B."/>
            <person name="Smith C.D."/>
            <person name="Smith T.F."/>
            <person name="Spieth J."/>
            <person name="Stage D.E."/>
            <person name="Stark A."/>
            <person name="Stephan W."/>
            <person name="Strausberg R.L."/>
            <person name="Strempel S."/>
            <person name="Sturgill D."/>
            <person name="Sutton G."/>
            <person name="Sutton G.G."/>
            <person name="Tao W."/>
            <person name="Teichmann S."/>
            <person name="Tobari Y.N."/>
            <person name="Tomimura Y."/>
            <person name="Tsolas J.M."/>
            <person name="Valente V.L."/>
            <person name="Venter E."/>
            <person name="Venter J.C."/>
            <person name="Vicario S."/>
            <person name="Vieira F.G."/>
            <person name="Vilella A.J."/>
            <person name="Villasante A."/>
            <person name="Walenz B."/>
            <person name="Wang J."/>
            <person name="Wasserman M."/>
            <person name="Watts T."/>
            <person name="Wilson D."/>
            <person name="Wilson R.K."/>
            <person name="Wing R.A."/>
            <person name="Wolfner M.F."/>
            <person name="Wong A."/>
            <person name="Wong G.K."/>
            <person name="Wu C.I."/>
            <person name="Wu G."/>
            <person name="Yamamoto D."/>
            <person name="Yang H.P."/>
            <person name="Yang S.P."/>
            <person name="Yorke J.A."/>
            <person name="Yoshida K."/>
            <person name="Zdobnov E."/>
            <person name="Zhang P."/>
            <person name="Zhang Y."/>
            <person name="Zimin A.V."/>
            <person name="Baldwin J."/>
            <person name="Abdouelleil A."/>
            <person name="Abdulkadir J."/>
            <person name="Abebe A."/>
            <person name="Abera B."/>
            <person name="Abreu J."/>
            <person name="Acer S.C."/>
            <person name="Aftuck L."/>
            <person name="Alexander A."/>
            <person name="An P."/>
            <person name="Anderson E."/>
            <person name="Anderson S."/>
            <person name="Arachi H."/>
            <person name="Azer M."/>
            <person name="Bachantsang P."/>
            <person name="Barry A."/>
            <person name="Bayul T."/>
            <person name="Berlin A."/>
            <person name="Bessette D."/>
            <person name="Bloom T."/>
            <person name="Blye J."/>
            <person name="Boguslavskiy L."/>
            <person name="Bonnet C."/>
            <person name="Boukhgalter B."/>
            <person name="Bourzgui I."/>
            <person name="Brown A."/>
            <person name="Cahill P."/>
            <person name="Channer S."/>
            <person name="Cheshatsang Y."/>
            <person name="Chuda L."/>
            <person name="Citroen M."/>
            <person name="Collymore A."/>
            <person name="Cooke P."/>
            <person name="Costello M."/>
            <person name="D'Aco K."/>
            <person name="Daza R."/>
            <person name="De Haan G."/>
            <person name="DeGray S."/>
            <person name="DeMaso C."/>
            <person name="Dhargay N."/>
            <person name="Dooley K."/>
            <person name="Dooley E."/>
            <person name="Doricent M."/>
            <person name="Dorje P."/>
            <person name="Dorjee K."/>
            <person name="Dupes A."/>
            <person name="Elong R."/>
            <person name="Falk J."/>
            <person name="Farina A."/>
            <person name="Faro S."/>
            <person name="Ferguson D."/>
            <person name="Fisher S."/>
            <person name="Foley C.D."/>
            <person name="Franke A."/>
            <person name="Friedrich D."/>
            <person name="Gadbois L."/>
            <person name="Gearin G."/>
            <person name="Gearin C.R."/>
            <person name="Giannoukos G."/>
            <person name="Goode T."/>
            <person name="Graham J."/>
            <person name="Grandbois E."/>
            <person name="Grewal S."/>
            <person name="Gyaltsen K."/>
            <person name="Hafez N."/>
            <person name="Hagos B."/>
            <person name="Hall J."/>
            <person name="Henson C."/>
            <person name="Hollinger A."/>
            <person name="Honan T."/>
            <person name="Huard M.D."/>
            <person name="Hughes L."/>
            <person name="Hurhula B."/>
            <person name="Husby M.E."/>
            <person name="Kamat A."/>
            <person name="Kanga B."/>
            <person name="Kashin S."/>
            <person name="Khazanovich D."/>
            <person name="Kisner P."/>
            <person name="Lance K."/>
            <person name="Lara M."/>
            <person name="Lee W."/>
            <person name="Lennon N."/>
            <person name="Letendre F."/>
            <person name="LeVine R."/>
            <person name="Lipovsky A."/>
            <person name="Liu X."/>
            <person name="Liu J."/>
            <person name="Liu S."/>
            <person name="Lokyitsang T."/>
            <person name="Lokyitsang Y."/>
            <person name="Lubonja R."/>
            <person name="Lui A."/>
            <person name="MacDonald P."/>
            <person name="Magnisalis V."/>
            <person name="Maru K."/>
            <person name="Matthews C."/>
            <person name="McCusker W."/>
            <person name="McDonough S."/>
            <person name="Mehta T."/>
            <person name="Meldrim J."/>
            <person name="Meneus L."/>
            <person name="Mihai O."/>
            <person name="Mihalev A."/>
            <person name="Mihova T."/>
            <person name="Mittelman R."/>
            <person name="Mlenga V."/>
            <person name="Montmayeur A."/>
            <person name="Mulrain L."/>
            <person name="Navidi A."/>
            <person name="Naylor J."/>
            <person name="Negash T."/>
            <person name="Nguyen T."/>
            <person name="Nguyen N."/>
            <person name="Nicol R."/>
            <person name="Norbu C."/>
            <person name="Norbu N."/>
            <person name="Novod N."/>
            <person name="O'Neill B."/>
            <person name="Osman S."/>
            <person name="Markiewicz E."/>
            <person name="Oyono O.L."/>
            <person name="Patti C."/>
            <person name="Phunkhang P."/>
            <person name="Pierre F."/>
            <person name="Priest M."/>
            <person name="Raghuraman S."/>
            <person name="Rege F."/>
            <person name="Reyes R."/>
            <person name="Rise C."/>
            <person name="Rogov P."/>
            <person name="Ross K."/>
            <person name="Ryan E."/>
            <person name="Settipalli S."/>
            <person name="Shea T."/>
            <person name="Sherpa N."/>
            <person name="Shi L."/>
            <person name="Shih D."/>
            <person name="Sparrow T."/>
            <person name="Spaulding J."/>
            <person name="Stalker J."/>
            <person name="Stange-Thomann N."/>
            <person name="Stavropoulos S."/>
            <person name="Stone C."/>
            <person name="Strader C."/>
            <person name="Tesfaye S."/>
            <person name="Thomson T."/>
            <person name="Thoulutsang Y."/>
            <person name="Thoulutsang D."/>
            <person name="Topham K."/>
            <person name="Topping I."/>
            <person name="Tsamla T."/>
            <person name="Vassiliev H."/>
            <person name="Vo A."/>
            <person name="Wangchuk T."/>
            <person name="Wangdi T."/>
            <person name="Weiand M."/>
            <person name="Wilkinson J."/>
            <person name="Wilson A."/>
            <person name="Yadav S."/>
            <person name="Young G."/>
            <person name="Yu Q."/>
            <person name="Zembek L."/>
            <person name="Zhong D."/>
            <person name="Zimmer A."/>
            <person name="Zwirko Z."/>
            <person name="Jaffe D.B."/>
            <person name="Alvarez P."/>
            <person name="Brockman W."/>
            <person name="Butler J."/>
            <person name="Chin C."/>
            <person name="Gnerre S."/>
            <person name="Grabherr M."/>
            <person name="Kleber M."/>
            <person name="Mauceli E."/>
            <person name="MacCallum I."/>
        </authorList>
    </citation>
    <scope>NUCLEOTIDE SEQUENCE [LARGE SCALE GENOMIC DNA]</scope>
    <source>
        <strain evidence="3">Tucson 14030-0811.24</strain>
    </source>
</reference>
<sequence>MFNKCSVFVALICIGFVSCGTVVRRDAPAPAKEVTLQSAIDDTNAFFLKLFNVTSNEEAEKKLKEGGQNLITTADAFLGKIKTEADKFKDSDAFKQLHDSAVAFGEDLKKKHPQTAADVEDVGKSLTNLTSKIGGLGDTEEAKQLNALGQAFASEIAKAATNLFNSVGKAPQ</sequence>
<keyword evidence="1" id="KW-0732">Signal</keyword>
<dbReference type="Proteomes" id="UP000007798">
    <property type="component" value="Unassembled WGS sequence"/>
</dbReference>
<organism evidence="2 3">
    <name type="scientific">Drosophila willistoni</name>
    <name type="common">Fruit fly</name>
    <dbReference type="NCBI Taxonomy" id="7260"/>
    <lineage>
        <taxon>Eukaryota</taxon>
        <taxon>Metazoa</taxon>
        <taxon>Ecdysozoa</taxon>
        <taxon>Arthropoda</taxon>
        <taxon>Hexapoda</taxon>
        <taxon>Insecta</taxon>
        <taxon>Pterygota</taxon>
        <taxon>Neoptera</taxon>
        <taxon>Endopterygota</taxon>
        <taxon>Diptera</taxon>
        <taxon>Brachycera</taxon>
        <taxon>Muscomorpha</taxon>
        <taxon>Ephydroidea</taxon>
        <taxon>Drosophilidae</taxon>
        <taxon>Drosophila</taxon>
        <taxon>Sophophora</taxon>
    </lineage>
</organism>
<dbReference type="KEGG" id="dwi:26528966"/>
<dbReference type="eggNOG" id="KOG3293">
    <property type="taxonomic scope" value="Eukaryota"/>
</dbReference>